<feature type="compositionally biased region" description="Pro residues" evidence="1">
    <location>
        <begin position="450"/>
        <end position="462"/>
    </location>
</feature>
<feature type="compositionally biased region" description="Gly residues" evidence="1">
    <location>
        <begin position="393"/>
        <end position="404"/>
    </location>
</feature>
<evidence type="ECO:0000313" key="4">
    <source>
        <dbReference type="Proteomes" id="UP000320580"/>
    </source>
</evidence>
<feature type="transmembrane region" description="Helical" evidence="2">
    <location>
        <begin position="252"/>
        <end position="270"/>
    </location>
</feature>
<dbReference type="OrthoDB" id="5181663at2"/>
<accession>A0A5B8ITN7</accession>
<dbReference type="EMBL" id="CP042266">
    <property type="protein sequence ID" value="QDY81139.1"/>
    <property type="molecule type" value="Genomic_DNA"/>
</dbReference>
<dbReference type="AlphaFoldDB" id="A0A5B8ITN7"/>
<keyword evidence="2" id="KW-0812">Transmembrane</keyword>
<feature type="transmembrane region" description="Helical" evidence="2">
    <location>
        <begin position="65"/>
        <end position="83"/>
    </location>
</feature>
<evidence type="ECO:0000256" key="2">
    <source>
        <dbReference type="SAM" id="Phobius"/>
    </source>
</evidence>
<dbReference type="KEGG" id="sqz:FQU76_18755"/>
<sequence length="489" mass="49101">MNTVCDAVGGVASETGQAITDGIGAWIAKSMGEMAQAAADLAAQAVDKTTAVDLNATWFRENYELLLPIGLVLIVGTFCLQLMRAAWRRDERALFQAVTGTVAGVFFAFAAIACTTVALTIVDALSAGLFKAANSSVDDAIRRVIKVNSYGAMYGLGWGIPAIVALGATIGAFLYWAVMVARKVGILILVTLAVFAGAGGGWEVARRWRRGWIEATSSLIVSKLLMTIVFLLGVSAMGKTDPSDGLSALSDAMAGIVIMVLVLLCPYATYKFVHWAAEGGGQDDLHRTGVAGVTVAAGAAKTAGQLAMQAGTGMPAPQGPAKVPGQGAGGVAAGINPAGGNTSPEGISGDEPPQTTFRFGESPNATGDKGQPLIRRPRTDGDKGRPLIQRPGGSTGTGTGGGATGEASGVTASATEATSTPGSSGSTSPGPVPAGAPAGPPEGIQAVSAPPVPARPSAPPGLSPQGGTTPARWVYPKPPTGLGGSAPRS</sequence>
<feature type="compositionally biased region" description="Low complexity" evidence="1">
    <location>
        <begin position="405"/>
        <end position="429"/>
    </location>
</feature>
<keyword evidence="4" id="KW-1185">Reference proteome</keyword>
<feature type="region of interest" description="Disordered" evidence="1">
    <location>
        <begin position="313"/>
        <end position="489"/>
    </location>
</feature>
<keyword evidence="2" id="KW-0472">Membrane</keyword>
<evidence type="ECO:0000256" key="1">
    <source>
        <dbReference type="SAM" id="MobiDB-lite"/>
    </source>
</evidence>
<proteinExistence type="predicted"/>
<protein>
    <submittedName>
        <fullName evidence="3">Type IV secretion system protein</fullName>
    </submittedName>
</protein>
<dbReference type="Proteomes" id="UP000320580">
    <property type="component" value="Chromosome"/>
</dbReference>
<feature type="transmembrane region" description="Helical" evidence="2">
    <location>
        <begin position="212"/>
        <end position="232"/>
    </location>
</feature>
<feature type="transmembrane region" description="Helical" evidence="2">
    <location>
        <begin position="151"/>
        <end position="178"/>
    </location>
</feature>
<feature type="compositionally biased region" description="Low complexity" evidence="1">
    <location>
        <begin position="315"/>
        <end position="325"/>
    </location>
</feature>
<keyword evidence="2" id="KW-1133">Transmembrane helix</keyword>
<feature type="transmembrane region" description="Helical" evidence="2">
    <location>
        <begin position="103"/>
        <end position="130"/>
    </location>
</feature>
<feature type="compositionally biased region" description="Pro residues" evidence="1">
    <location>
        <begin position="430"/>
        <end position="440"/>
    </location>
</feature>
<name>A0A5B8ITN7_9ACTN</name>
<evidence type="ECO:0000313" key="3">
    <source>
        <dbReference type="EMBL" id="QDY81139.1"/>
    </source>
</evidence>
<organism evidence="3 4">
    <name type="scientific">Streptomyces qinzhouensis</name>
    <dbReference type="NCBI Taxonomy" id="2599401"/>
    <lineage>
        <taxon>Bacteria</taxon>
        <taxon>Bacillati</taxon>
        <taxon>Actinomycetota</taxon>
        <taxon>Actinomycetes</taxon>
        <taxon>Kitasatosporales</taxon>
        <taxon>Streptomycetaceae</taxon>
        <taxon>Streptomyces</taxon>
    </lineage>
</organism>
<feature type="transmembrane region" description="Helical" evidence="2">
    <location>
        <begin position="184"/>
        <end position="205"/>
    </location>
</feature>
<reference evidence="3 4" key="1">
    <citation type="submission" date="2019-07" db="EMBL/GenBank/DDBJ databases">
        <authorList>
            <person name="Zhu P."/>
        </authorList>
    </citation>
    <scope>NUCLEOTIDE SEQUENCE [LARGE SCALE GENOMIC DNA]</scope>
    <source>
        <strain evidence="3 4">SSL-25</strain>
    </source>
</reference>
<gene>
    <name evidence="3" type="ORF">FQU76_18755</name>
</gene>